<evidence type="ECO:0000313" key="2">
    <source>
        <dbReference type="EMBL" id="MBP1468716.1"/>
    </source>
</evidence>
<dbReference type="Proteomes" id="UP001193081">
    <property type="component" value="Unassembled WGS sequence"/>
</dbReference>
<gene>
    <name evidence="2" type="ORF">EYB53_023580</name>
</gene>
<feature type="region of interest" description="Disordered" evidence="1">
    <location>
        <begin position="1066"/>
        <end position="1085"/>
    </location>
</feature>
<proteinExistence type="predicted"/>
<comment type="caution">
    <text evidence="2">The sequence shown here is derived from an EMBL/GenBank/DDBJ whole genome shotgun (WGS) entry which is preliminary data.</text>
</comment>
<accession>A0ABS4DH03</accession>
<protein>
    <submittedName>
        <fullName evidence="2">Uncharacterized protein</fullName>
    </submittedName>
</protein>
<dbReference type="EMBL" id="SIJK02000087">
    <property type="protein sequence ID" value="MBP1468716.1"/>
    <property type="molecule type" value="Genomic_DNA"/>
</dbReference>
<organism evidence="2 3">
    <name type="scientific">Candidatus Chloroploca mongolica</name>
    <dbReference type="NCBI Taxonomy" id="2528176"/>
    <lineage>
        <taxon>Bacteria</taxon>
        <taxon>Bacillati</taxon>
        <taxon>Chloroflexota</taxon>
        <taxon>Chloroflexia</taxon>
        <taxon>Chloroflexales</taxon>
        <taxon>Chloroflexineae</taxon>
        <taxon>Oscillochloridaceae</taxon>
        <taxon>Candidatus Chloroploca</taxon>
    </lineage>
</organism>
<keyword evidence="3" id="KW-1185">Reference proteome</keyword>
<reference evidence="2 3" key="1">
    <citation type="submission" date="2021-03" db="EMBL/GenBank/DDBJ databases">
        <authorList>
            <person name="Grouzdev D.S."/>
        </authorList>
    </citation>
    <scope>NUCLEOTIDE SEQUENCE [LARGE SCALE GENOMIC DNA]</scope>
    <source>
        <strain evidence="2 3">M50-1</strain>
    </source>
</reference>
<sequence>MMNTWAWKKATNPDDVTDFLNGCGNYTIPVDDARICSIWRDGFKEYYIFYRPGSVAAADGRWGWKLATDPDDVMHFVNGSGAYQAPVSDARISVVWTGSYLEFLVFYRREVSGQAPGGWGWKKATNTDDVVHFLNGEGAYDDTLMAVHLAGTQRPAYREYYVFYQRPPANVLLHWEMHELADPQTVVQFMNAVSHDRCVNLHPEVVNLSANGSGVFQVFTSGPPALEDWLEAHPAIAQSIKWQTHFERNAYDVPETTKQAWRDWPIAQRRDLVQAFERAWHWYTDGPATERCPLDDLIYPPANLSETAGDDRLTPNVVVDPGYAWQLYVRWIAHHLLVELTRSVPWSLCTYDQASLQVLFDSTAIMSRRPDNTFVVGSGNPQHPNFVKRKDNLGSTLIGLPGYTFAFLRSTDIIGSERLPTILNTLQWASDNLTHFYGGYTIGNMKAHWDYPGIPPLNRIIEASSFQGEVRHWTAGCHGTFGFVRNVLRAANIPVQGVRVCGHSLICFMTEGQHLDHADNVYNRDFKASGFPVAALLIDNATYTSRFGTNPDNHEEHCERVGYQVQLLTGQATCVDTVRSTWASSGIKPSGLLTAQEWDGAGRLPVPGGFLMTKNDATYLYLALDLVYDTGQDVGTGDYFQLAMDVDGNRQITPYRDLSYGLYPGEPDRLGRSYFIGPDRQTGIVNDPSPSMVRSGFNPSPNSPAPHRIWEMRLALAELGVNLNDTDGPPLIRFGLRVASTKPGFACNYPKDFALDFSRLPEIVLARQPASAYPPGSAGVVIAGVGLIPASQISEGRATTPQSYYPFVEHAAFGGTMNLIGNRVTLQHLWSRGARKYRMLHRVGTSGSFAPIRQNWSNYRWTGTTFVLEPFGPDAAEHYRMPDPTADYSIDDLLLQWRSVGFVAGIHQFKAEFFCEEGSSISVGSAEADQILTLMLDNNLPEVKIIGVLHGGKPIPPCSIVNLTDAQDGIQFKLTVRDPEGHLRLYKLQELHGSNVATTILTDEYSRHQQELPAWNGVVEVTVPPTPWPVVDTCAYQFRLAAYPRVTNGYYYIGYAEDTEHVTLITSGGPSSGTPRFSNQLLLGR</sequence>
<dbReference type="RefSeq" id="WP_135481735.1">
    <property type="nucleotide sequence ID" value="NZ_SIJK02000087.1"/>
</dbReference>
<evidence type="ECO:0000313" key="3">
    <source>
        <dbReference type="Proteomes" id="UP001193081"/>
    </source>
</evidence>
<name>A0ABS4DH03_9CHLR</name>
<evidence type="ECO:0000256" key="1">
    <source>
        <dbReference type="SAM" id="MobiDB-lite"/>
    </source>
</evidence>